<evidence type="ECO:0000256" key="1">
    <source>
        <dbReference type="ARBA" id="ARBA00006432"/>
    </source>
</evidence>
<dbReference type="GO" id="GO:0006631">
    <property type="term" value="P:fatty acid metabolic process"/>
    <property type="evidence" value="ECO:0007669"/>
    <property type="project" value="TreeGrafter"/>
</dbReference>
<gene>
    <name evidence="4" type="ORF">LEA_14913</name>
</gene>
<comment type="similarity">
    <text evidence="1">Belongs to the ATP-dependent AMP-binding enzyme family.</text>
</comment>
<dbReference type="GO" id="GO:0031956">
    <property type="term" value="F:medium-chain fatty acid-CoA ligase activity"/>
    <property type="evidence" value="ECO:0007669"/>
    <property type="project" value="TreeGrafter"/>
</dbReference>
<protein>
    <submittedName>
        <fullName evidence="4">Acyl-CoA synthetase</fullName>
    </submittedName>
</protein>
<name>K1SQY4_9ZZZZ</name>
<dbReference type="Pfam" id="PF13193">
    <property type="entry name" value="AMP-binding_C"/>
    <property type="match status" value="1"/>
</dbReference>
<feature type="non-terminal residue" evidence="4">
    <location>
        <position position="1"/>
    </location>
</feature>
<dbReference type="AlphaFoldDB" id="K1SQY4"/>
<sequence length="100" mass="10922">AQLEEVLCTHPKVADCMVAGVPDASRGESVAAYLIPADDTLTAKELARWCAANDDLSDYKCPRYYRFVTELPYNATGKKLHVQLKQQAAADLAAGLLERP</sequence>
<evidence type="ECO:0000259" key="3">
    <source>
        <dbReference type="Pfam" id="PF13193"/>
    </source>
</evidence>
<organism evidence="4">
    <name type="scientific">human gut metagenome</name>
    <dbReference type="NCBI Taxonomy" id="408170"/>
    <lineage>
        <taxon>unclassified sequences</taxon>
        <taxon>metagenomes</taxon>
        <taxon>organismal metagenomes</taxon>
    </lineage>
</organism>
<dbReference type="Gene3D" id="3.30.300.30">
    <property type="match status" value="1"/>
</dbReference>
<dbReference type="EMBL" id="AJWY01010168">
    <property type="protein sequence ID" value="EKC56280.1"/>
    <property type="molecule type" value="Genomic_DNA"/>
</dbReference>
<keyword evidence="2" id="KW-0436">Ligase</keyword>
<evidence type="ECO:0000256" key="2">
    <source>
        <dbReference type="ARBA" id="ARBA00022598"/>
    </source>
</evidence>
<dbReference type="SUPFAM" id="SSF56801">
    <property type="entry name" value="Acetyl-CoA synthetase-like"/>
    <property type="match status" value="1"/>
</dbReference>
<evidence type="ECO:0000313" key="4">
    <source>
        <dbReference type="EMBL" id="EKC56280.1"/>
    </source>
</evidence>
<dbReference type="InterPro" id="IPR045851">
    <property type="entry name" value="AMP-bd_C_sf"/>
</dbReference>
<dbReference type="PANTHER" id="PTHR43201:SF5">
    <property type="entry name" value="MEDIUM-CHAIN ACYL-COA LIGASE ACSF2, MITOCHONDRIAL"/>
    <property type="match status" value="1"/>
</dbReference>
<reference evidence="4" key="1">
    <citation type="journal article" date="2013" name="Environ. Microbiol.">
        <title>Microbiota from the distal guts of lean and obese adolescents exhibit partial functional redundancy besides clear differences in community structure.</title>
        <authorList>
            <person name="Ferrer M."/>
            <person name="Ruiz A."/>
            <person name="Lanza F."/>
            <person name="Haange S.B."/>
            <person name="Oberbach A."/>
            <person name="Till H."/>
            <person name="Bargiela R."/>
            <person name="Campoy C."/>
            <person name="Segura M.T."/>
            <person name="Richter M."/>
            <person name="von Bergen M."/>
            <person name="Seifert J."/>
            <person name="Suarez A."/>
        </authorList>
    </citation>
    <scope>NUCLEOTIDE SEQUENCE</scope>
</reference>
<accession>K1SQY4</accession>
<dbReference type="InterPro" id="IPR025110">
    <property type="entry name" value="AMP-bd_C"/>
</dbReference>
<feature type="domain" description="AMP-binding enzyme C-terminal" evidence="3">
    <location>
        <begin position="3"/>
        <end position="78"/>
    </location>
</feature>
<proteinExistence type="inferred from homology"/>
<dbReference type="PANTHER" id="PTHR43201">
    <property type="entry name" value="ACYL-COA SYNTHETASE"/>
    <property type="match status" value="1"/>
</dbReference>
<comment type="caution">
    <text evidence="4">The sequence shown here is derived from an EMBL/GenBank/DDBJ whole genome shotgun (WGS) entry which is preliminary data.</text>
</comment>